<dbReference type="HOGENOM" id="CLU_1816642_0_0_1"/>
<gene>
    <name evidence="2" type="ORF">PHSY_000552</name>
</gene>
<name>R9NWW7_PSEHS</name>
<reference evidence="3" key="1">
    <citation type="journal article" date="2013" name="Genome Announc.">
        <title>Draft genome sequence of the basidiomycetous yeast-like fungus Pseudozyma hubeiensis SY62, which produces an abundant amount of the biosurfactant mannosylerythritol lipids.</title>
        <authorList>
            <person name="Konishi M."/>
            <person name="Hatada Y."/>
            <person name="Horiuchi J."/>
        </authorList>
    </citation>
    <scope>NUCLEOTIDE SEQUENCE [LARGE SCALE GENOMIC DNA]</scope>
    <source>
        <strain evidence="3">SY62</strain>
    </source>
</reference>
<protein>
    <submittedName>
        <fullName evidence="2">Uncharacterized protein</fullName>
    </submittedName>
</protein>
<accession>R9NWW7</accession>
<organism evidence="2 3">
    <name type="scientific">Pseudozyma hubeiensis (strain SY62)</name>
    <name type="common">Yeast</name>
    <dbReference type="NCBI Taxonomy" id="1305764"/>
    <lineage>
        <taxon>Eukaryota</taxon>
        <taxon>Fungi</taxon>
        <taxon>Dikarya</taxon>
        <taxon>Basidiomycota</taxon>
        <taxon>Ustilaginomycotina</taxon>
        <taxon>Ustilaginomycetes</taxon>
        <taxon>Ustilaginales</taxon>
        <taxon>Ustilaginaceae</taxon>
        <taxon>Pseudozyma</taxon>
    </lineage>
</organism>
<feature type="region of interest" description="Disordered" evidence="1">
    <location>
        <begin position="1"/>
        <end position="22"/>
    </location>
</feature>
<dbReference type="GeneID" id="24105858"/>
<proteinExistence type="predicted"/>
<evidence type="ECO:0000313" key="2">
    <source>
        <dbReference type="EMBL" id="GAC92992.1"/>
    </source>
</evidence>
<keyword evidence="3" id="KW-1185">Reference proteome</keyword>
<sequence>MGSQFSNLELGTDAPTPTQAPQPEAALFDPFIGVVEIYLSVPSDTFDTLQGLLSCIRYFVKLERDSSKEKGMVASACATLEVPGMKVHHIQTLAGRLPGFLWCEAQLRLRVGRQDAPPAYDHTDDRSRREELVDLPWIEALY</sequence>
<dbReference type="EMBL" id="DF238771">
    <property type="protein sequence ID" value="GAC92992.1"/>
    <property type="molecule type" value="Genomic_DNA"/>
</dbReference>
<dbReference type="RefSeq" id="XP_012186579.1">
    <property type="nucleotide sequence ID" value="XM_012331189.1"/>
</dbReference>
<dbReference type="Proteomes" id="UP000014071">
    <property type="component" value="Unassembled WGS sequence"/>
</dbReference>
<dbReference type="OrthoDB" id="10355046at2759"/>
<dbReference type="AlphaFoldDB" id="R9NWW7"/>
<evidence type="ECO:0000256" key="1">
    <source>
        <dbReference type="SAM" id="MobiDB-lite"/>
    </source>
</evidence>
<evidence type="ECO:0000313" key="3">
    <source>
        <dbReference type="Proteomes" id="UP000014071"/>
    </source>
</evidence>